<evidence type="ECO:0000313" key="2">
    <source>
        <dbReference type="Proteomes" id="UP000828390"/>
    </source>
</evidence>
<sequence length="105" mass="12002">MCNYVSGWILCNHADEFISPTYRHTDTTSESRNDIIRDSTSGYNGWTLCIYAITCCDSASSCHWVIRFRLVLQTTANKPGDLALRYVLLLQTTTDNDSKPMDIEW</sequence>
<organism evidence="1 2">
    <name type="scientific">Dreissena polymorpha</name>
    <name type="common">Zebra mussel</name>
    <name type="synonym">Mytilus polymorpha</name>
    <dbReference type="NCBI Taxonomy" id="45954"/>
    <lineage>
        <taxon>Eukaryota</taxon>
        <taxon>Metazoa</taxon>
        <taxon>Spiralia</taxon>
        <taxon>Lophotrochozoa</taxon>
        <taxon>Mollusca</taxon>
        <taxon>Bivalvia</taxon>
        <taxon>Autobranchia</taxon>
        <taxon>Heteroconchia</taxon>
        <taxon>Euheterodonta</taxon>
        <taxon>Imparidentia</taxon>
        <taxon>Neoheterodontei</taxon>
        <taxon>Myida</taxon>
        <taxon>Dreissenoidea</taxon>
        <taxon>Dreissenidae</taxon>
        <taxon>Dreissena</taxon>
    </lineage>
</organism>
<keyword evidence="2" id="KW-1185">Reference proteome</keyword>
<reference evidence="1" key="2">
    <citation type="submission" date="2020-11" db="EMBL/GenBank/DDBJ databases">
        <authorList>
            <person name="McCartney M.A."/>
            <person name="Auch B."/>
            <person name="Kono T."/>
            <person name="Mallez S."/>
            <person name="Becker A."/>
            <person name="Gohl D.M."/>
            <person name="Silverstein K.A.T."/>
            <person name="Koren S."/>
            <person name="Bechman K.B."/>
            <person name="Herman A."/>
            <person name="Abrahante J.E."/>
            <person name="Garbe J."/>
        </authorList>
    </citation>
    <scope>NUCLEOTIDE SEQUENCE</scope>
    <source>
        <strain evidence="1">Duluth1</strain>
        <tissue evidence="1">Whole animal</tissue>
    </source>
</reference>
<name>A0A9D4IL78_DREPO</name>
<dbReference type="AlphaFoldDB" id="A0A9D4IL78"/>
<protein>
    <submittedName>
        <fullName evidence="1">Uncharacterized protein</fullName>
    </submittedName>
</protein>
<dbReference type="EMBL" id="JAIWYP010000009">
    <property type="protein sequence ID" value="KAH3778460.1"/>
    <property type="molecule type" value="Genomic_DNA"/>
</dbReference>
<proteinExistence type="predicted"/>
<reference evidence="1" key="1">
    <citation type="journal article" date="2019" name="bioRxiv">
        <title>The Genome of the Zebra Mussel, Dreissena polymorpha: A Resource for Invasive Species Research.</title>
        <authorList>
            <person name="McCartney M.A."/>
            <person name="Auch B."/>
            <person name="Kono T."/>
            <person name="Mallez S."/>
            <person name="Zhang Y."/>
            <person name="Obille A."/>
            <person name="Becker A."/>
            <person name="Abrahante J.E."/>
            <person name="Garbe J."/>
            <person name="Badalamenti J.P."/>
            <person name="Herman A."/>
            <person name="Mangelson H."/>
            <person name="Liachko I."/>
            <person name="Sullivan S."/>
            <person name="Sone E.D."/>
            <person name="Koren S."/>
            <person name="Silverstein K.A.T."/>
            <person name="Beckman K.B."/>
            <person name="Gohl D.M."/>
        </authorList>
    </citation>
    <scope>NUCLEOTIDE SEQUENCE</scope>
    <source>
        <strain evidence="1">Duluth1</strain>
        <tissue evidence="1">Whole animal</tissue>
    </source>
</reference>
<dbReference type="Proteomes" id="UP000828390">
    <property type="component" value="Unassembled WGS sequence"/>
</dbReference>
<accession>A0A9D4IL78</accession>
<gene>
    <name evidence="1" type="ORF">DPMN_179919</name>
</gene>
<evidence type="ECO:0000313" key="1">
    <source>
        <dbReference type="EMBL" id="KAH3778460.1"/>
    </source>
</evidence>
<comment type="caution">
    <text evidence="1">The sequence shown here is derived from an EMBL/GenBank/DDBJ whole genome shotgun (WGS) entry which is preliminary data.</text>
</comment>